<feature type="signal peptide" evidence="1">
    <location>
        <begin position="1"/>
        <end position="22"/>
    </location>
</feature>
<evidence type="ECO:0000313" key="2">
    <source>
        <dbReference type="EMBL" id="MBV4355757.1"/>
    </source>
</evidence>
<reference evidence="2" key="1">
    <citation type="submission" date="2021-06" db="EMBL/GenBank/DDBJ databases">
        <authorList>
            <person name="Huq M.A."/>
        </authorList>
    </citation>
    <scope>NUCLEOTIDE SEQUENCE</scope>
    <source>
        <strain evidence="2">MAH-26</strain>
    </source>
</reference>
<dbReference type="EMBL" id="JAHSPG010000001">
    <property type="protein sequence ID" value="MBV4355757.1"/>
    <property type="molecule type" value="Genomic_DNA"/>
</dbReference>
<feature type="chain" id="PRO_5038499524" evidence="1">
    <location>
        <begin position="23"/>
        <end position="339"/>
    </location>
</feature>
<protein>
    <submittedName>
        <fullName evidence="2">Uncharacterized protein</fullName>
    </submittedName>
</protein>
<keyword evidence="3" id="KW-1185">Reference proteome</keyword>
<evidence type="ECO:0000256" key="1">
    <source>
        <dbReference type="SAM" id="SignalP"/>
    </source>
</evidence>
<accession>A0A9E2W775</accession>
<sequence length="339" mass="38819">MKKQCFCLFICCIFLFCDKVFAQEKFHTIPLPEEISGVAEEFSGMALWNNRAYLLPQYGDQQKPDRLVGDNFFIYSILIDSINLALDNNIPLTKFQKIKVKNLDKLPREVKEGYEGFEAISIVNGTVFLNIETHDNFDNCFMLKGNLDTATNELTIDTSKVIRLKREFNLENAGFESITYLPSENKLLTAYEANFHTVNYAYLVDTGFTSEPVRTQIPKLPFRITDLFAGDKIYALNYYYHGDHAIYADSTISDIKTTIPELAEQLNTDPDYLKQKTHEYARIVSLESLSDTKWKQVVSFPGFTNNWEGMVLFRKGALIVSDANNNAPKQVTTLAYIEF</sequence>
<gene>
    <name evidence="2" type="ORF">KTO63_01265</name>
</gene>
<proteinExistence type="predicted"/>
<evidence type="ECO:0000313" key="3">
    <source>
        <dbReference type="Proteomes" id="UP000812270"/>
    </source>
</evidence>
<keyword evidence="1" id="KW-0732">Signal</keyword>
<name>A0A9E2W775_9BACT</name>
<organism evidence="2 3">
    <name type="scientific">Pinibacter aurantiacus</name>
    <dbReference type="NCBI Taxonomy" id="2851599"/>
    <lineage>
        <taxon>Bacteria</taxon>
        <taxon>Pseudomonadati</taxon>
        <taxon>Bacteroidota</taxon>
        <taxon>Chitinophagia</taxon>
        <taxon>Chitinophagales</taxon>
        <taxon>Chitinophagaceae</taxon>
        <taxon>Pinibacter</taxon>
    </lineage>
</organism>
<comment type="caution">
    <text evidence="2">The sequence shown here is derived from an EMBL/GenBank/DDBJ whole genome shotgun (WGS) entry which is preliminary data.</text>
</comment>
<dbReference type="RefSeq" id="WP_217789303.1">
    <property type="nucleotide sequence ID" value="NZ_JAHSPG010000001.1"/>
</dbReference>
<dbReference type="Proteomes" id="UP000812270">
    <property type="component" value="Unassembled WGS sequence"/>
</dbReference>
<dbReference type="AlphaFoldDB" id="A0A9E2W775"/>